<gene>
    <name evidence="1" type="ORF">G5714_004268</name>
</gene>
<dbReference type="Proteomes" id="UP000579812">
    <property type="component" value="Unassembled WGS sequence"/>
</dbReference>
<dbReference type="AlphaFoldDB" id="A0A7J6D4K9"/>
<evidence type="ECO:0000313" key="2">
    <source>
        <dbReference type="Proteomes" id="UP000579812"/>
    </source>
</evidence>
<name>A0A7J6D4K9_9TELE</name>
<comment type="caution">
    <text evidence="1">The sequence shown here is derived from an EMBL/GenBank/DDBJ whole genome shotgun (WGS) entry which is preliminary data.</text>
</comment>
<keyword evidence="2" id="KW-1185">Reference proteome</keyword>
<protein>
    <recommendedName>
        <fullName evidence="3">HECT domain-containing protein</fullName>
    </recommendedName>
</protein>
<evidence type="ECO:0000313" key="1">
    <source>
        <dbReference type="EMBL" id="KAF4114045.1"/>
    </source>
</evidence>
<dbReference type="EMBL" id="JAAMOB010000004">
    <property type="protein sequence ID" value="KAF4114045.1"/>
    <property type="molecule type" value="Genomic_DNA"/>
</dbReference>
<reference evidence="1 2" key="1">
    <citation type="submission" date="2020-04" db="EMBL/GenBank/DDBJ databases">
        <title>Chromosome-level genome assembly of a cyprinid fish Onychostoma macrolepis by integration of Nanopore Sequencing, Bionano and Hi-C technology.</title>
        <authorList>
            <person name="Wang D."/>
        </authorList>
    </citation>
    <scope>NUCLEOTIDE SEQUENCE [LARGE SCALE GENOMIC DNA]</scope>
    <source>
        <strain evidence="1">SWU-2019</strain>
        <tissue evidence="1">Muscle</tissue>
    </source>
</reference>
<accession>A0A7J6D4K9</accession>
<evidence type="ECO:0008006" key="3">
    <source>
        <dbReference type="Google" id="ProtNLM"/>
    </source>
</evidence>
<sequence length="394" mass="44095">MTHSELSEVLVNAYPKLAKICGGWLLHKCSGGGGQRKLTVIPPDPDGYNGQQLKTVSSNGKSTMYVVPLQEQIDTTPLPPDAREFEKMPKAQCTLCSQMVPLQCLPVHIKHCKMEHVDLCISSDDTAECPLCKKTFDSDVIEIHAANCGLRTAEYDNNFSDPINTLQSSGEILNWISSKVDQTNTFSICVSRNDIYNRGMQQWQQMIAEIETRLFIAGVDKKGKNPVYCLNSLDRNYFRSAGEIMAVSLAQGGPPPVFLREVNSTDDMSELTDEILSCGYTGKLSADMKSNIIRAIVLHSTMRVVPMLDQLRKGLQLYDLQKVMEMHPDLCLPLFVPGEKDDKVDAGFILENCHPVFSDKGSVKYTKEVNVMNFFQDFLQEVEDRGMYYHNGTT</sequence>
<organism evidence="1 2">
    <name type="scientific">Onychostoma macrolepis</name>
    <dbReference type="NCBI Taxonomy" id="369639"/>
    <lineage>
        <taxon>Eukaryota</taxon>
        <taxon>Metazoa</taxon>
        <taxon>Chordata</taxon>
        <taxon>Craniata</taxon>
        <taxon>Vertebrata</taxon>
        <taxon>Euteleostomi</taxon>
        <taxon>Actinopterygii</taxon>
        <taxon>Neopterygii</taxon>
        <taxon>Teleostei</taxon>
        <taxon>Ostariophysi</taxon>
        <taxon>Cypriniformes</taxon>
        <taxon>Cyprinidae</taxon>
        <taxon>Acrossocheilinae</taxon>
        <taxon>Onychostoma</taxon>
    </lineage>
</organism>
<proteinExistence type="predicted"/>